<dbReference type="SUPFAM" id="SSF55821">
    <property type="entry name" value="YrdC/RibB"/>
    <property type="match status" value="1"/>
</dbReference>
<dbReference type="PANTHER" id="PTHR17490">
    <property type="entry name" value="SUA5"/>
    <property type="match status" value="1"/>
</dbReference>
<dbReference type="GO" id="GO:0003725">
    <property type="term" value="F:double-stranded RNA binding"/>
    <property type="evidence" value="ECO:0007669"/>
    <property type="project" value="InterPro"/>
</dbReference>
<dbReference type="PROSITE" id="PS51163">
    <property type="entry name" value="YRDC"/>
    <property type="match status" value="1"/>
</dbReference>
<comment type="caution">
    <text evidence="8">The sequence shown here is derived from an EMBL/GenBank/DDBJ whole genome shotgun (WGS) entry which is preliminary data.</text>
</comment>
<dbReference type="GO" id="GO:0005737">
    <property type="term" value="C:cytoplasm"/>
    <property type="evidence" value="ECO:0007669"/>
    <property type="project" value="UniProtKB-SubCell"/>
</dbReference>
<keyword evidence="5" id="KW-0808">Transferase</keyword>
<dbReference type="Gene3D" id="3.90.870.10">
    <property type="entry name" value="DHBP synthase"/>
    <property type="match status" value="1"/>
</dbReference>
<evidence type="ECO:0000256" key="5">
    <source>
        <dbReference type="ARBA" id="ARBA00022679"/>
    </source>
</evidence>
<dbReference type="GO" id="GO:0006450">
    <property type="term" value="P:regulation of translational fidelity"/>
    <property type="evidence" value="ECO:0007669"/>
    <property type="project" value="TreeGrafter"/>
</dbReference>
<evidence type="ECO:0000313" key="9">
    <source>
        <dbReference type="Proteomes" id="UP000231569"/>
    </source>
</evidence>
<dbReference type="InterPro" id="IPR017945">
    <property type="entry name" value="DHBP_synth_RibB-like_a/b_dom"/>
</dbReference>
<dbReference type="AlphaFoldDB" id="A0A2M8KVS1"/>
<evidence type="ECO:0000256" key="1">
    <source>
        <dbReference type="ARBA" id="ARBA00004496"/>
    </source>
</evidence>
<comment type="similarity">
    <text evidence="2">Belongs to the SUA5 family.</text>
</comment>
<comment type="catalytic activity">
    <reaction evidence="6">
        <text>L-threonine + hydrogencarbonate + ATP = L-threonylcarbamoyladenylate + diphosphate + H2O</text>
        <dbReference type="Rhea" id="RHEA:36407"/>
        <dbReference type="ChEBI" id="CHEBI:15377"/>
        <dbReference type="ChEBI" id="CHEBI:17544"/>
        <dbReference type="ChEBI" id="CHEBI:30616"/>
        <dbReference type="ChEBI" id="CHEBI:33019"/>
        <dbReference type="ChEBI" id="CHEBI:57926"/>
        <dbReference type="ChEBI" id="CHEBI:73682"/>
        <dbReference type="EC" id="2.7.7.87"/>
    </reaction>
</comment>
<evidence type="ECO:0000256" key="6">
    <source>
        <dbReference type="ARBA" id="ARBA00048366"/>
    </source>
</evidence>
<evidence type="ECO:0000313" key="8">
    <source>
        <dbReference type="EMBL" id="PJE64012.1"/>
    </source>
</evidence>
<dbReference type="InterPro" id="IPR006070">
    <property type="entry name" value="Sua5-like_dom"/>
</dbReference>
<evidence type="ECO:0000256" key="3">
    <source>
        <dbReference type="ARBA" id="ARBA00012584"/>
    </source>
</evidence>
<protein>
    <recommendedName>
        <fullName evidence="3">L-threonylcarbamoyladenylate synthase</fullName>
        <ecNumber evidence="3">2.7.7.87</ecNumber>
    </recommendedName>
</protein>
<keyword evidence="4" id="KW-0963">Cytoplasm</keyword>
<evidence type="ECO:0000256" key="2">
    <source>
        <dbReference type="ARBA" id="ARBA00007663"/>
    </source>
</evidence>
<accession>A0A2M8KVS1</accession>
<gene>
    <name evidence="8" type="ORF">COU89_00175</name>
</gene>
<dbReference type="GO" id="GO:0061710">
    <property type="term" value="F:L-threonylcarbamoyladenylate synthase"/>
    <property type="evidence" value="ECO:0007669"/>
    <property type="project" value="UniProtKB-EC"/>
</dbReference>
<sequence>MKRFIINSHNQDEAIASAVSTLSKGGLVVFPSDTVYGLAADATSDTAVTALLSFKERAPGKPVSIAVRDMAMLEHYVSISANNRNVLSTLLPGPFTAVLPSKHRTVLSLEAEDGSLGVRIPSHFFVEALSSAYPHPYTATSANIAGKGP</sequence>
<dbReference type="InterPro" id="IPR050156">
    <property type="entry name" value="TC-AMP_synthase_SUA5"/>
</dbReference>
<dbReference type="GO" id="GO:0000049">
    <property type="term" value="F:tRNA binding"/>
    <property type="evidence" value="ECO:0007669"/>
    <property type="project" value="TreeGrafter"/>
</dbReference>
<feature type="domain" description="YrdC-like" evidence="7">
    <location>
        <begin position="12"/>
        <end position="149"/>
    </location>
</feature>
<reference evidence="9" key="1">
    <citation type="submission" date="2017-09" db="EMBL/GenBank/DDBJ databases">
        <title>Depth-based differentiation of microbial function through sediment-hosted aquifers and enrichment of novel symbionts in the deep terrestrial subsurface.</title>
        <authorList>
            <person name="Probst A.J."/>
            <person name="Ladd B."/>
            <person name="Jarett J.K."/>
            <person name="Geller-Mcgrath D.E."/>
            <person name="Sieber C.M.K."/>
            <person name="Emerson J.B."/>
            <person name="Anantharaman K."/>
            <person name="Thomas B.C."/>
            <person name="Malmstrom R."/>
            <person name="Stieglmeier M."/>
            <person name="Klingl A."/>
            <person name="Woyke T."/>
            <person name="Ryan C.M."/>
            <person name="Banfield J.F."/>
        </authorList>
    </citation>
    <scope>NUCLEOTIDE SEQUENCE [LARGE SCALE GENOMIC DNA]</scope>
</reference>
<dbReference type="PANTHER" id="PTHR17490:SF10">
    <property type="entry name" value="THREONYLCARBAMOYL-AMP SYNTHASE"/>
    <property type="match status" value="1"/>
</dbReference>
<feature type="non-terminal residue" evidence="8">
    <location>
        <position position="149"/>
    </location>
</feature>
<dbReference type="EC" id="2.7.7.87" evidence="3"/>
<evidence type="ECO:0000256" key="4">
    <source>
        <dbReference type="ARBA" id="ARBA00022490"/>
    </source>
</evidence>
<proteinExistence type="inferred from homology"/>
<dbReference type="Pfam" id="PF01300">
    <property type="entry name" value="Sua5_yciO_yrdC"/>
    <property type="match status" value="1"/>
</dbReference>
<evidence type="ECO:0000259" key="7">
    <source>
        <dbReference type="PROSITE" id="PS51163"/>
    </source>
</evidence>
<comment type="subcellular location">
    <subcellularLocation>
        <location evidence="1">Cytoplasm</location>
    </subcellularLocation>
</comment>
<dbReference type="EMBL" id="PFEE01000003">
    <property type="protein sequence ID" value="PJE64012.1"/>
    <property type="molecule type" value="Genomic_DNA"/>
</dbReference>
<dbReference type="Proteomes" id="UP000231569">
    <property type="component" value="Unassembled WGS sequence"/>
</dbReference>
<organism evidence="8 9">
    <name type="scientific">Candidatus Roizmanbacteria bacterium CG10_big_fil_rev_8_21_14_0_10_45_7</name>
    <dbReference type="NCBI Taxonomy" id="1974854"/>
    <lineage>
        <taxon>Bacteria</taxon>
        <taxon>Candidatus Roizmaniibacteriota</taxon>
    </lineage>
</organism>
<name>A0A2M8KVS1_9BACT</name>